<dbReference type="OrthoDB" id="2143914at2759"/>
<protein>
    <submittedName>
        <fullName evidence="9">Myb-like DNA-binding domain containing protein</fullName>
    </submittedName>
</protein>
<dbReference type="RefSeq" id="XP_068358026.1">
    <property type="nucleotide sequence ID" value="XM_068505591.1"/>
</dbReference>
<feature type="domain" description="HTH myb-type" evidence="8">
    <location>
        <begin position="140"/>
        <end position="190"/>
    </location>
</feature>
<reference evidence="9" key="1">
    <citation type="submission" date="2016-10" db="EMBL/GenBank/DDBJ databases">
        <authorList>
            <person name="Benchimol M."/>
            <person name="Almeida L.G."/>
            <person name="Vasconcelos A.T."/>
            <person name="Perreira-Neves A."/>
            <person name="Rosa I.A."/>
            <person name="Tasca T."/>
            <person name="Bogo M.R."/>
            <person name="de Souza W."/>
        </authorList>
    </citation>
    <scope>NUCLEOTIDE SEQUENCE [LARGE SCALE GENOMIC DNA]</scope>
    <source>
        <strain evidence="9">K</strain>
    </source>
</reference>
<dbReference type="Gene3D" id="1.10.10.60">
    <property type="entry name" value="Homeodomain-like"/>
    <property type="match status" value="2"/>
</dbReference>
<dbReference type="PROSITE" id="PS50090">
    <property type="entry name" value="MYB_LIKE"/>
    <property type="match status" value="2"/>
</dbReference>
<proteinExistence type="predicted"/>
<feature type="region of interest" description="Disordered" evidence="5">
    <location>
        <begin position="290"/>
        <end position="327"/>
    </location>
</feature>
<dbReference type="PANTHER" id="PTHR46621">
    <property type="entry name" value="SNRNA-ACTIVATING PROTEIN COMPLEX SUBUNIT 4"/>
    <property type="match status" value="1"/>
</dbReference>
<dbReference type="Proteomes" id="UP000179807">
    <property type="component" value="Unassembled WGS sequence"/>
</dbReference>
<evidence type="ECO:0000256" key="4">
    <source>
        <dbReference type="ARBA" id="ARBA00023242"/>
    </source>
</evidence>
<dbReference type="GO" id="GO:0001006">
    <property type="term" value="F:RNA polymerase III type 3 promoter sequence-specific DNA binding"/>
    <property type="evidence" value="ECO:0007669"/>
    <property type="project" value="TreeGrafter"/>
</dbReference>
<evidence type="ECO:0000259" key="6">
    <source>
        <dbReference type="PROSITE" id="PS50090"/>
    </source>
</evidence>
<gene>
    <name evidence="9" type="ORF">TRFO_27502</name>
</gene>
<dbReference type="PANTHER" id="PTHR46621:SF1">
    <property type="entry name" value="SNRNA-ACTIVATING PROTEIN COMPLEX SUBUNIT 4"/>
    <property type="match status" value="1"/>
</dbReference>
<keyword evidence="2" id="KW-0238">DNA-binding</keyword>
<dbReference type="Pfam" id="PF00249">
    <property type="entry name" value="Myb_DNA-binding"/>
    <property type="match status" value="2"/>
</dbReference>
<dbReference type="SUPFAM" id="SSF46689">
    <property type="entry name" value="Homeodomain-like"/>
    <property type="match status" value="2"/>
</dbReference>
<dbReference type="GeneID" id="94840295"/>
<feature type="compositionally biased region" description="Basic and acidic residues" evidence="5">
    <location>
        <begin position="303"/>
        <end position="327"/>
    </location>
</feature>
<feature type="region of interest" description="Disordered" evidence="5">
    <location>
        <begin position="73"/>
        <end position="127"/>
    </location>
</feature>
<evidence type="ECO:0000313" key="10">
    <source>
        <dbReference type="Proteomes" id="UP000179807"/>
    </source>
</evidence>
<dbReference type="InterPro" id="IPR001005">
    <property type="entry name" value="SANT/Myb"/>
</dbReference>
<evidence type="ECO:0000259" key="8">
    <source>
        <dbReference type="PROSITE" id="PS51294"/>
    </source>
</evidence>
<feature type="domain" description="SANT" evidence="7">
    <location>
        <begin position="196"/>
        <end position="248"/>
    </location>
</feature>
<keyword evidence="10" id="KW-1185">Reference proteome</keyword>
<accession>A0A1J4K1R1</accession>
<evidence type="ECO:0000313" key="9">
    <source>
        <dbReference type="EMBL" id="OHT04890.1"/>
    </source>
</evidence>
<feature type="domain" description="HTH myb-type" evidence="8">
    <location>
        <begin position="193"/>
        <end position="248"/>
    </location>
</feature>
<feature type="compositionally biased region" description="Low complexity" evidence="5">
    <location>
        <begin position="114"/>
        <end position="127"/>
    </location>
</feature>
<feature type="compositionally biased region" description="Low complexity" evidence="5">
    <location>
        <begin position="86"/>
        <end position="96"/>
    </location>
</feature>
<comment type="caution">
    <text evidence="9">The sequence shown here is derived from an EMBL/GenBank/DDBJ whole genome shotgun (WGS) entry which is preliminary data.</text>
</comment>
<evidence type="ECO:0000256" key="3">
    <source>
        <dbReference type="ARBA" id="ARBA00023163"/>
    </source>
</evidence>
<dbReference type="GO" id="GO:0000978">
    <property type="term" value="F:RNA polymerase II cis-regulatory region sequence-specific DNA binding"/>
    <property type="evidence" value="ECO:0007669"/>
    <property type="project" value="TreeGrafter"/>
</dbReference>
<keyword evidence="4" id="KW-0539">Nucleus</keyword>
<organism evidence="9 10">
    <name type="scientific">Tritrichomonas foetus</name>
    <dbReference type="NCBI Taxonomy" id="1144522"/>
    <lineage>
        <taxon>Eukaryota</taxon>
        <taxon>Metamonada</taxon>
        <taxon>Parabasalia</taxon>
        <taxon>Tritrichomonadida</taxon>
        <taxon>Tritrichomonadidae</taxon>
        <taxon>Tritrichomonas</taxon>
    </lineage>
</organism>
<dbReference type="VEuPathDB" id="TrichDB:TRFO_27502"/>
<feature type="domain" description="Myb-like" evidence="6">
    <location>
        <begin position="140"/>
        <end position="192"/>
    </location>
</feature>
<dbReference type="AlphaFoldDB" id="A0A1J4K1R1"/>
<dbReference type="InterPro" id="IPR017930">
    <property type="entry name" value="Myb_dom"/>
</dbReference>
<evidence type="ECO:0000256" key="5">
    <source>
        <dbReference type="SAM" id="MobiDB-lite"/>
    </source>
</evidence>
<dbReference type="SMART" id="SM00717">
    <property type="entry name" value="SANT"/>
    <property type="match status" value="2"/>
</dbReference>
<dbReference type="InterPro" id="IPR051575">
    <property type="entry name" value="Myb-like_DNA-bd"/>
</dbReference>
<dbReference type="GO" id="GO:0019185">
    <property type="term" value="C:snRNA-activating protein complex"/>
    <property type="evidence" value="ECO:0007669"/>
    <property type="project" value="TreeGrafter"/>
</dbReference>
<keyword evidence="1" id="KW-0805">Transcription regulation</keyword>
<dbReference type="PROSITE" id="PS51293">
    <property type="entry name" value="SANT"/>
    <property type="match status" value="1"/>
</dbReference>
<feature type="domain" description="Myb-like" evidence="6">
    <location>
        <begin position="193"/>
        <end position="244"/>
    </location>
</feature>
<sequence>METELTPLLQVARLYILESCPDTELAAQDKGLKIIEDLVVNNKSFDEARREFRLFLNNTLPIDKIMSILSVGDDPLPPQDEMSKINTSSNPTNESNTKSKRSSTHETTSSNDHSNSNQLINQNQNSNYYDQNQIRQLSAHKRRKINPWNQVEDFRLLAGIHKYGLDNWLAVSKFVGNSRTRAQCSQRWNRGLDPNLKKCRWTYEEERQLLELIKVYGVKAWTQISQKLGNRSDVQCRYHYNQMLKQGTLNGNEVSAQLNSMSTTVNSIPHSISHSSLPEKTKRQNNLVVPQTSPLPLLPTPHESPKSTLEESIKLSQKPEKSLTSSKEETFDNFNFDNIWDMSYSTDSINEDLFVALEQKSSFFSSESILTMPESLI</sequence>
<dbReference type="InterPro" id="IPR017884">
    <property type="entry name" value="SANT_dom"/>
</dbReference>
<keyword evidence="3" id="KW-0804">Transcription</keyword>
<dbReference type="InterPro" id="IPR009057">
    <property type="entry name" value="Homeodomain-like_sf"/>
</dbReference>
<name>A0A1J4K1R1_9EUKA</name>
<evidence type="ECO:0000256" key="2">
    <source>
        <dbReference type="ARBA" id="ARBA00023125"/>
    </source>
</evidence>
<evidence type="ECO:0000256" key="1">
    <source>
        <dbReference type="ARBA" id="ARBA00023015"/>
    </source>
</evidence>
<dbReference type="CDD" id="cd00167">
    <property type="entry name" value="SANT"/>
    <property type="match status" value="2"/>
</dbReference>
<dbReference type="PROSITE" id="PS51294">
    <property type="entry name" value="HTH_MYB"/>
    <property type="match status" value="2"/>
</dbReference>
<evidence type="ECO:0000259" key="7">
    <source>
        <dbReference type="PROSITE" id="PS51293"/>
    </source>
</evidence>
<dbReference type="GO" id="GO:0042796">
    <property type="term" value="P:snRNA transcription by RNA polymerase III"/>
    <property type="evidence" value="ECO:0007669"/>
    <property type="project" value="TreeGrafter"/>
</dbReference>
<dbReference type="EMBL" id="MLAK01000777">
    <property type="protein sequence ID" value="OHT04890.1"/>
    <property type="molecule type" value="Genomic_DNA"/>
</dbReference>
<dbReference type="GO" id="GO:0042795">
    <property type="term" value="P:snRNA transcription by RNA polymerase II"/>
    <property type="evidence" value="ECO:0007669"/>
    <property type="project" value="TreeGrafter"/>
</dbReference>